<comment type="caution">
    <text evidence="1">The sequence shown here is derived from an EMBL/GenBank/DDBJ whole genome shotgun (WGS) entry which is preliminary data.</text>
</comment>
<dbReference type="SUPFAM" id="SSF55961">
    <property type="entry name" value="Bet v1-like"/>
    <property type="match status" value="1"/>
</dbReference>
<protein>
    <submittedName>
        <fullName evidence="1">Uncharacterized protein</fullName>
    </submittedName>
</protein>
<dbReference type="EMBL" id="BRXW01000239">
    <property type="protein sequence ID" value="GMI15895.1"/>
    <property type="molecule type" value="Genomic_DNA"/>
</dbReference>
<reference evidence="2" key="1">
    <citation type="journal article" date="2023" name="Commun. Biol.">
        <title>Genome analysis of Parmales, the sister group of diatoms, reveals the evolutionary specialization of diatoms from phago-mixotrophs to photoautotrophs.</title>
        <authorList>
            <person name="Ban H."/>
            <person name="Sato S."/>
            <person name="Yoshikawa S."/>
            <person name="Yamada K."/>
            <person name="Nakamura Y."/>
            <person name="Ichinomiya M."/>
            <person name="Sato N."/>
            <person name="Blanc-Mathieu R."/>
            <person name="Endo H."/>
            <person name="Kuwata A."/>
            <person name="Ogata H."/>
        </authorList>
    </citation>
    <scope>NUCLEOTIDE SEQUENCE [LARGE SCALE GENOMIC DNA]</scope>
    <source>
        <strain evidence="2">NIES 3700</strain>
    </source>
</reference>
<dbReference type="OrthoDB" id="10294511at2759"/>
<name>A0A9W7FPU2_9STRA</name>
<evidence type="ECO:0000313" key="1">
    <source>
        <dbReference type="EMBL" id="GMI15895.1"/>
    </source>
</evidence>
<sequence>MKKMNLELGAEKFHELFSKVHCGPEPDPHKPLAKPLRPSDPDVVRTTDGILTKNQVTNNVTFTAKIHEEPNALLDSLLGNQISTANQRLYQEVIKEESDGMIVTYWSFMLDEVTAAHTVLRMVKSQKVQDNDEIRIQVLSVNEEKELEDITLPSPFPTAAKNFQLLLNEGTIILEPLSLGQTSFTFIAQASLGVPKEKKDSTPSRISSSFSGLRRSTTKKSFIQRATSFGFSTGPDLAKIGFGVIKAEELFNKIASMLYDRFKKEDVIDKRMKEDFVAFVLNAPALTPPEEDLIKKSLDLAKELSMAKREVGTVREPVETFFHRSDEGAGWAKSVAKIHIPAINFFAELWLLDAFEWKANHKGDAIFDVIKNVDGTRAMQYSRSISLPGGFQDRLFQAWMTWAIINEGGCRTFVIAFAPLAEYGGTQHPVAGTEKMMLASSFGVHIVKEVTDHTCEWTRAQRVDLNIAALPASMLDFLAKQQLAQSNVLQDKHMRNGKEVDREGRDALAAIMIEERGTPLMEDQVEVFDRCLSLLGDGDEQGWKALKSPSPDVEMKIKYFPPKNGERSIGTGKAVGVIDCTAEEVAAWVMDYTGNERMRLDAEEGNLARLERGDRTGDLEV</sequence>
<dbReference type="AlphaFoldDB" id="A0A9W7FPU2"/>
<accession>A0A9W7FPU2</accession>
<organism evidence="1 2">
    <name type="scientific">Triparma laevis f. longispina</name>
    <dbReference type="NCBI Taxonomy" id="1714387"/>
    <lineage>
        <taxon>Eukaryota</taxon>
        <taxon>Sar</taxon>
        <taxon>Stramenopiles</taxon>
        <taxon>Ochrophyta</taxon>
        <taxon>Bolidophyceae</taxon>
        <taxon>Parmales</taxon>
        <taxon>Triparmaceae</taxon>
        <taxon>Triparma</taxon>
    </lineage>
</organism>
<gene>
    <name evidence="1" type="ORF">TrLO_g12103</name>
</gene>
<keyword evidence="2" id="KW-1185">Reference proteome</keyword>
<evidence type="ECO:0000313" key="2">
    <source>
        <dbReference type="Proteomes" id="UP001165122"/>
    </source>
</evidence>
<dbReference type="Proteomes" id="UP001165122">
    <property type="component" value="Unassembled WGS sequence"/>
</dbReference>
<proteinExistence type="predicted"/>